<keyword evidence="2" id="KW-1185">Reference proteome</keyword>
<protein>
    <submittedName>
        <fullName evidence="1">Uncharacterized protein</fullName>
    </submittedName>
</protein>
<dbReference type="EMBL" id="JACXVP010000001">
    <property type="protein sequence ID" value="KAG5628506.1"/>
    <property type="molecule type" value="Genomic_DNA"/>
</dbReference>
<dbReference type="Proteomes" id="UP000824120">
    <property type="component" value="Chromosome 1"/>
</dbReference>
<dbReference type="AlphaFoldDB" id="A0A9J6AW73"/>
<organism evidence="1 2">
    <name type="scientific">Solanum commersonii</name>
    <name type="common">Commerson's wild potato</name>
    <name type="synonym">Commerson's nightshade</name>
    <dbReference type="NCBI Taxonomy" id="4109"/>
    <lineage>
        <taxon>Eukaryota</taxon>
        <taxon>Viridiplantae</taxon>
        <taxon>Streptophyta</taxon>
        <taxon>Embryophyta</taxon>
        <taxon>Tracheophyta</taxon>
        <taxon>Spermatophyta</taxon>
        <taxon>Magnoliopsida</taxon>
        <taxon>eudicotyledons</taxon>
        <taxon>Gunneridae</taxon>
        <taxon>Pentapetalae</taxon>
        <taxon>asterids</taxon>
        <taxon>lamiids</taxon>
        <taxon>Solanales</taxon>
        <taxon>Solanaceae</taxon>
        <taxon>Solanoideae</taxon>
        <taxon>Solaneae</taxon>
        <taxon>Solanum</taxon>
    </lineage>
</organism>
<comment type="caution">
    <text evidence="1">The sequence shown here is derived from an EMBL/GenBank/DDBJ whole genome shotgun (WGS) entry which is preliminary data.</text>
</comment>
<sequence>MAVSPLRCSYLRYTQVLASIDAKMSHYVNEASLYTNFGIIFSSTGYGTLVGVFHLKEVSGLIPEYGETLVGIATANGPVVHDSELVGALM</sequence>
<gene>
    <name evidence="1" type="ORF">H5410_000223</name>
</gene>
<evidence type="ECO:0000313" key="1">
    <source>
        <dbReference type="EMBL" id="KAG5628506.1"/>
    </source>
</evidence>
<reference evidence="1 2" key="1">
    <citation type="submission" date="2020-09" db="EMBL/GenBank/DDBJ databases">
        <title>De no assembly of potato wild relative species, Solanum commersonii.</title>
        <authorList>
            <person name="Cho K."/>
        </authorList>
    </citation>
    <scope>NUCLEOTIDE SEQUENCE [LARGE SCALE GENOMIC DNA]</scope>
    <source>
        <strain evidence="1">LZ3.2</strain>
        <tissue evidence="1">Leaf</tissue>
    </source>
</reference>
<accession>A0A9J6AW73</accession>
<evidence type="ECO:0000313" key="2">
    <source>
        <dbReference type="Proteomes" id="UP000824120"/>
    </source>
</evidence>
<proteinExistence type="predicted"/>
<name>A0A9J6AW73_SOLCO</name>